<dbReference type="PANTHER" id="PTHR47268">
    <property type="entry name" value="ACYLPHOSPHATASE"/>
    <property type="match status" value="1"/>
</dbReference>
<comment type="similarity">
    <text evidence="1 5">Belongs to the acylphosphatase family.</text>
</comment>
<gene>
    <name evidence="7" type="ORF">GRI58_14670</name>
</gene>
<dbReference type="Proteomes" id="UP000439780">
    <property type="component" value="Unassembled WGS sequence"/>
</dbReference>
<dbReference type="PANTHER" id="PTHR47268:SF4">
    <property type="entry name" value="ACYLPHOSPHATASE"/>
    <property type="match status" value="1"/>
</dbReference>
<protein>
    <recommendedName>
        <fullName evidence="2 4">acylphosphatase</fullName>
        <ecNumber evidence="2 4">3.6.1.7</ecNumber>
    </recommendedName>
</protein>
<accession>A0A845AIG0</accession>
<evidence type="ECO:0000256" key="3">
    <source>
        <dbReference type="ARBA" id="ARBA00047645"/>
    </source>
</evidence>
<dbReference type="RefSeq" id="WP_160754353.1">
    <property type="nucleotide sequence ID" value="NZ_WTYA01000015.1"/>
</dbReference>
<dbReference type="InterPro" id="IPR020456">
    <property type="entry name" value="Acylphosphatase"/>
</dbReference>
<keyword evidence="8" id="KW-1185">Reference proteome</keyword>
<comment type="catalytic activity">
    <reaction evidence="3 4">
        <text>an acyl phosphate + H2O = a carboxylate + phosphate + H(+)</text>
        <dbReference type="Rhea" id="RHEA:14965"/>
        <dbReference type="ChEBI" id="CHEBI:15377"/>
        <dbReference type="ChEBI" id="CHEBI:15378"/>
        <dbReference type="ChEBI" id="CHEBI:29067"/>
        <dbReference type="ChEBI" id="CHEBI:43474"/>
        <dbReference type="ChEBI" id="CHEBI:59918"/>
        <dbReference type="EC" id="3.6.1.7"/>
    </reaction>
</comment>
<dbReference type="PROSITE" id="PS51160">
    <property type="entry name" value="ACYLPHOSPHATASE_3"/>
    <property type="match status" value="1"/>
</dbReference>
<dbReference type="Pfam" id="PF00708">
    <property type="entry name" value="Acylphosphatase"/>
    <property type="match status" value="1"/>
</dbReference>
<dbReference type="PRINTS" id="PR00112">
    <property type="entry name" value="ACYLPHPHTASE"/>
</dbReference>
<dbReference type="GO" id="GO:0003998">
    <property type="term" value="F:acylphosphatase activity"/>
    <property type="evidence" value="ECO:0007669"/>
    <property type="project" value="UniProtKB-EC"/>
</dbReference>
<dbReference type="Gene3D" id="3.30.70.100">
    <property type="match status" value="1"/>
</dbReference>
<evidence type="ECO:0000256" key="5">
    <source>
        <dbReference type="RuleBase" id="RU004168"/>
    </source>
</evidence>
<feature type="active site" evidence="4">
    <location>
        <position position="18"/>
    </location>
</feature>
<dbReference type="SUPFAM" id="SSF54975">
    <property type="entry name" value="Acylphosphatase/BLUF domain-like"/>
    <property type="match status" value="1"/>
</dbReference>
<comment type="caution">
    <text evidence="7">The sequence shown here is derived from an EMBL/GenBank/DDBJ whole genome shotgun (WGS) entry which is preliminary data.</text>
</comment>
<feature type="domain" description="Acylphosphatase-like" evidence="6">
    <location>
        <begin position="3"/>
        <end position="88"/>
    </location>
</feature>
<evidence type="ECO:0000256" key="1">
    <source>
        <dbReference type="ARBA" id="ARBA00005614"/>
    </source>
</evidence>
<sequence length="88" mass="9952">MTAIHLIIHGRVQAVFYRDWMVSTARGLGIAGWVRNLPDDTVEAHLEGEPETVRAMIEAMHEGPSRAQVQRIEERKVPPEGLHGFARR</sequence>
<dbReference type="InterPro" id="IPR036046">
    <property type="entry name" value="Acylphosphatase-like_dom_sf"/>
</dbReference>
<dbReference type="InterPro" id="IPR001792">
    <property type="entry name" value="Acylphosphatase-like_dom"/>
</dbReference>
<proteinExistence type="inferred from homology"/>
<dbReference type="OrthoDB" id="5295388at2"/>
<reference evidence="7 8" key="1">
    <citation type="submission" date="2019-12" db="EMBL/GenBank/DDBJ databases">
        <title>Genomic-based taxomic classification of the family Erythrobacteraceae.</title>
        <authorList>
            <person name="Xu L."/>
        </authorList>
    </citation>
    <scope>NUCLEOTIDE SEQUENCE [LARGE SCALE GENOMIC DNA]</scope>
    <source>
        <strain evidence="7 8">KEMB 9005-328</strain>
    </source>
</reference>
<feature type="active site" evidence="4">
    <location>
        <position position="36"/>
    </location>
</feature>
<evidence type="ECO:0000256" key="4">
    <source>
        <dbReference type="PROSITE-ProRule" id="PRU00520"/>
    </source>
</evidence>
<dbReference type="EC" id="3.6.1.7" evidence="2 4"/>
<evidence type="ECO:0000256" key="2">
    <source>
        <dbReference type="ARBA" id="ARBA00012150"/>
    </source>
</evidence>
<evidence type="ECO:0000259" key="6">
    <source>
        <dbReference type="PROSITE" id="PS51160"/>
    </source>
</evidence>
<name>A0A845AIG0_9SPHN</name>
<organism evidence="7 8">
    <name type="scientific">Qipengyuania algicida</name>
    <dbReference type="NCBI Taxonomy" id="1836209"/>
    <lineage>
        <taxon>Bacteria</taxon>
        <taxon>Pseudomonadati</taxon>
        <taxon>Pseudomonadota</taxon>
        <taxon>Alphaproteobacteria</taxon>
        <taxon>Sphingomonadales</taxon>
        <taxon>Erythrobacteraceae</taxon>
        <taxon>Qipengyuania</taxon>
    </lineage>
</organism>
<evidence type="ECO:0000313" key="7">
    <source>
        <dbReference type="EMBL" id="MXP30050.1"/>
    </source>
</evidence>
<evidence type="ECO:0000313" key="8">
    <source>
        <dbReference type="Proteomes" id="UP000439780"/>
    </source>
</evidence>
<keyword evidence="4" id="KW-0378">Hydrolase</keyword>
<dbReference type="AlphaFoldDB" id="A0A845AIG0"/>
<dbReference type="EMBL" id="WTYA01000015">
    <property type="protein sequence ID" value="MXP30050.1"/>
    <property type="molecule type" value="Genomic_DNA"/>
</dbReference>